<protein>
    <submittedName>
        <fullName evidence="1">Uncharacterized protein</fullName>
    </submittedName>
</protein>
<evidence type="ECO:0000313" key="1">
    <source>
        <dbReference type="EMBL" id="SVD26135.1"/>
    </source>
</evidence>
<organism evidence="1">
    <name type="scientific">marine metagenome</name>
    <dbReference type="NCBI Taxonomy" id="408172"/>
    <lineage>
        <taxon>unclassified sequences</taxon>
        <taxon>metagenomes</taxon>
        <taxon>ecological metagenomes</taxon>
    </lineage>
</organism>
<gene>
    <name evidence="1" type="ORF">METZ01_LOCUS378989</name>
</gene>
<feature type="non-terminal residue" evidence="1">
    <location>
        <position position="42"/>
    </location>
</feature>
<sequence>MGPRLKRFVDRTKVTQAIICSVVPTATRAARAWLRSAGIKAI</sequence>
<dbReference type="AlphaFoldDB" id="A0A382TWQ6"/>
<accession>A0A382TWQ6</accession>
<reference evidence="1" key="1">
    <citation type="submission" date="2018-05" db="EMBL/GenBank/DDBJ databases">
        <authorList>
            <person name="Lanie J.A."/>
            <person name="Ng W.-L."/>
            <person name="Kazmierczak K.M."/>
            <person name="Andrzejewski T.M."/>
            <person name="Davidsen T.M."/>
            <person name="Wayne K.J."/>
            <person name="Tettelin H."/>
            <person name="Glass J.I."/>
            <person name="Rusch D."/>
            <person name="Podicherti R."/>
            <person name="Tsui H.-C.T."/>
            <person name="Winkler M.E."/>
        </authorList>
    </citation>
    <scope>NUCLEOTIDE SEQUENCE</scope>
</reference>
<proteinExistence type="predicted"/>
<name>A0A382TWQ6_9ZZZZ</name>
<dbReference type="EMBL" id="UINC01139531">
    <property type="protein sequence ID" value="SVD26135.1"/>
    <property type="molecule type" value="Genomic_DNA"/>
</dbReference>